<reference evidence="2 3" key="1">
    <citation type="submission" date="2024-04" db="EMBL/GenBank/DDBJ databases">
        <title>Genome sequencing and assembly of rice foliar adapted Chryseobacterium endophyticum OsEnb-ALM-A6.</title>
        <authorList>
            <person name="Kumar S."/>
            <person name="Javed M."/>
            <person name="Chouhan V."/>
            <person name="Charishma K."/>
            <person name="Patel A."/>
            <person name="Kumar M."/>
            <person name="Sahu K.P."/>
            <person name="Kumar A."/>
        </authorList>
    </citation>
    <scope>NUCLEOTIDE SEQUENCE [LARGE SCALE GENOMIC DNA]</scope>
    <source>
        <strain evidence="2 3">OsEnb-ALM-A6</strain>
    </source>
</reference>
<keyword evidence="1" id="KW-1133">Transmembrane helix</keyword>
<dbReference type="Proteomes" id="UP001463665">
    <property type="component" value="Chromosome"/>
</dbReference>
<evidence type="ECO:0008006" key="4">
    <source>
        <dbReference type="Google" id="ProtNLM"/>
    </source>
</evidence>
<protein>
    <recommendedName>
        <fullName evidence="4">Carboxypeptidase regulatory-like domain-containing protein</fullName>
    </recommendedName>
</protein>
<dbReference type="AlphaFoldDB" id="A0AAU6WND7"/>
<sequence>MKLVNKLLITVFAILTVIAIYFFIYYSNNQDLNDVKVEGYVFNSNNMPLKNVKVTVVNERYENDNGLKNYDEYLGQDRIELKTDDKGYYSTVLKKSAYVYILLQKGGYKSIEEKGKHAKKSLFLKLKCILINPTAFRWQ</sequence>
<keyword evidence="1" id="KW-0812">Transmembrane</keyword>
<proteinExistence type="predicted"/>
<accession>A0AAU6WND7</accession>
<keyword evidence="3" id="KW-1185">Reference proteome</keyword>
<dbReference type="EMBL" id="CP154834">
    <property type="protein sequence ID" value="XAO73916.1"/>
    <property type="molecule type" value="Genomic_DNA"/>
</dbReference>
<evidence type="ECO:0000256" key="1">
    <source>
        <dbReference type="SAM" id="Phobius"/>
    </source>
</evidence>
<evidence type="ECO:0000313" key="2">
    <source>
        <dbReference type="EMBL" id="XAO73916.1"/>
    </source>
</evidence>
<feature type="transmembrane region" description="Helical" evidence="1">
    <location>
        <begin position="7"/>
        <end position="26"/>
    </location>
</feature>
<dbReference type="InterPro" id="IPR008969">
    <property type="entry name" value="CarboxyPept-like_regulatory"/>
</dbReference>
<name>A0AAU6WND7_9FLAO</name>
<dbReference type="RefSeq" id="WP_345766242.1">
    <property type="nucleotide sequence ID" value="NZ_CP154834.1"/>
</dbReference>
<dbReference type="Gene3D" id="2.60.40.1120">
    <property type="entry name" value="Carboxypeptidase-like, regulatory domain"/>
    <property type="match status" value="1"/>
</dbReference>
<organism evidence="2 3">
    <name type="scientific">Chryseobacterium endophyticum</name>
    <dbReference type="NCBI Taxonomy" id="1854762"/>
    <lineage>
        <taxon>Bacteria</taxon>
        <taxon>Pseudomonadati</taxon>
        <taxon>Bacteroidota</taxon>
        <taxon>Flavobacteriia</taxon>
        <taxon>Flavobacteriales</taxon>
        <taxon>Weeksellaceae</taxon>
        <taxon>Chryseobacterium group</taxon>
        <taxon>Chryseobacterium</taxon>
    </lineage>
</organism>
<gene>
    <name evidence="2" type="ORF">AAFP95_19885</name>
</gene>
<dbReference type="SUPFAM" id="SSF49464">
    <property type="entry name" value="Carboxypeptidase regulatory domain-like"/>
    <property type="match status" value="1"/>
</dbReference>
<keyword evidence="1" id="KW-0472">Membrane</keyword>
<evidence type="ECO:0000313" key="3">
    <source>
        <dbReference type="Proteomes" id="UP001463665"/>
    </source>
</evidence>